<dbReference type="EMBL" id="JAYMGO010000004">
    <property type="protein sequence ID" value="KAL1276750.1"/>
    <property type="molecule type" value="Genomic_DNA"/>
</dbReference>
<gene>
    <name evidence="1" type="ORF">QQF64_036373</name>
</gene>
<name>A0ABR3NIE6_9TELE</name>
<protein>
    <submittedName>
        <fullName evidence="1">Uncharacterized protein</fullName>
    </submittedName>
</protein>
<reference evidence="1 2" key="1">
    <citation type="submission" date="2023-09" db="EMBL/GenBank/DDBJ databases">
        <authorList>
            <person name="Wang M."/>
        </authorList>
    </citation>
    <scope>NUCLEOTIDE SEQUENCE [LARGE SCALE GENOMIC DNA]</scope>
    <source>
        <strain evidence="1">GT-2023</strain>
        <tissue evidence="1">Liver</tissue>
    </source>
</reference>
<evidence type="ECO:0000313" key="2">
    <source>
        <dbReference type="Proteomes" id="UP001558613"/>
    </source>
</evidence>
<organism evidence="1 2">
    <name type="scientific">Cirrhinus molitorella</name>
    <name type="common">mud carp</name>
    <dbReference type="NCBI Taxonomy" id="172907"/>
    <lineage>
        <taxon>Eukaryota</taxon>
        <taxon>Metazoa</taxon>
        <taxon>Chordata</taxon>
        <taxon>Craniata</taxon>
        <taxon>Vertebrata</taxon>
        <taxon>Euteleostomi</taxon>
        <taxon>Actinopterygii</taxon>
        <taxon>Neopterygii</taxon>
        <taxon>Teleostei</taxon>
        <taxon>Ostariophysi</taxon>
        <taxon>Cypriniformes</taxon>
        <taxon>Cyprinidae</taxon>
        <taxon>Labeoninae</taxon>
        <taxon>Labeonini</taxon>
        <taxon>Cirrhinus</taxon>
    </lineage>
</organism>
<keyword evidence="2" id="KW-1185">Reference proteome</keyword>
<sequence>MNRSFMTYTPSVSLFFMPFLCIYDTSDEPELLDVAVALLTVVKDNDQVQFTSSLKKSLLSSKVRLWAASPDLLMPSW</sequence>
<evidence type="ECO:0000313" key="1">
    <source>
        <dbReference type="EMBL" id="KAL1276750.1"/>
    </source>
</evidence>
<comment type="caution">
    <text evidence="1">The sequence shown here is derived from an EMBL/GenBank/DDBJ whole genome shotgun (WGS) entry which is preliminary data.</text>
</comment>
<accession>A0ABR3NIE6</accession>
<dbReference type="Proteomes" id="UP001558613">
    <property type="component" value="Unassembled WGS sequence"/>
</dbReference>
<proteinExistence type="predicted"/>